<dbReference type="Proteomes" id="UP000588604">
    <property type="component" value="Unassembled WGS sequence"/>
</dbReference>
<proteinExistence type="predicted"/>
<protein>
    <submittedName>
        <fullName evidence="1">Uncharacterized protein</fullName>
    </submittedName>
</protein>
<reference evidence="1 2" key="1">
    <citation type="submission" date="2020-08" db="EMBL/GenBank/DDBJ databases">
        <title>Genomic Encyclopedia of Type Strains, Phase IV (KMG-IV): sequencing the most valuable type-strain genomes for metagenomic binning, comparative biology and taxonomic classification.</title>
        <authorList>
            <person name="Goeker M."/>
        </authorList>
    </citation>
    <scope>NUCLEOTIDE SEQUENCE [LARGE SCALE GENOMIC DNA]</scope>
    <source>
        <strain evidence="1 2">DSM 102044</strain>
    </source>
</reference>
<gene>
    <name evidence="1" type="ORF">FHS59_000079</name>
</gene>
<evidence type="ECO:0000313" key="2">
    <source>
        <dbReference type="Proteomes" id="UP000588604"/>
    </source>
</evidence>
<dbReference type="RefSeq" id="WP_246388246.1">
    <property type="nucleotide sequence ID" value="NZ_JACIJO010000001.1"/>
</dbReference>
<keyword evidence="2" id="KW-1185">Reference proteome</keyword>
<dbReference type="EMBL" id="JACIJO010000001">
    <property type="protein sequence ID" value="MBB6324464.1"/>
    <property type="molecule type" value="Genomic_DNA"/>
</dbReference>
<organism evidence="1 2">
    <name type="scientific">Algoriphagus iocasae</name>
    <dbReference type="NCBI Taxonomy" id="1836499"/>
    <lineage>
        <taxon>Bacteria</taxon>
        <taxon>Pseudomonadati</taxon>
        <taxon>Bacteroidota</taxon>
        <taxon>Cytophagia</taxon>
        <taxon>Cytophagales</taxon>
        <taxon>Cyclobacteriaceae</taxon>
        <taxon>Algoriphagus</taxon>
    </lineage>
</organism>
<name>A0A841MHV0_9BACT</name>
<evidence type="ECO:0000313" key="1">
    <source>
        <dbReference type="EMBL" id="MBB6324464.1"/>
    </source>
</evidence>
<accession>A0A841MHV0</accession>
<comment type="caution">
    <text evidence="1">The sequence shown here is derived from an EMBL/GenBank/DDBJ whole genome shotgun (WGS) entry which is preliminary data.</text>
</comment>
<sequence length="1374" mass="162368">MKEQPELEDQKLLLYKNILKWLKHYKDENLKWSEHAKLEYYLGNPQPLLNLDKDWLITSYLECRDENQIQNLLDLATEAAFKSKDFKKVIFFGEISLRFKNRLYNLWDENLHKIWVTSFRNNAETFIKYPDFSRLTHYQLKEVLIALKERGIVNEIPEAAFDRINILFQDRDMQTYDIAISWLEVLLNFENVSNERIFKFLKQFRKEDRSELYFAFYIKKILENRDRFDFRLTALFKSKLTDPEKKSLGRVLVQHDLKNGRFEWRKRIENYPLQSDDTIKVYNYLYNKNLVFEMSLNSRHEFAERYNYAADNLKAKELYFNHFSTALFLTLSNQTEQIRYWLKIEDTDKQTQLLKAILLMGQRIGECCLKKSPIVITEILLPLKTVPELDFYKDHSLYEIRRSVIPKIIDEVIWLAHIFNTHHCFDNEIQIEEIETLVSHPWYYQSHLFELLHEHKAKLSPKAFSFFAEKELEKLSNKLDEFKYKTETMANLAILAADLKNSESLKLLLFHAAENLIAYGNHKDMLLYDILLGTEKLYNAGSGKHKELLRRIAPFVYHIDELTDGDETGSFIYDYASQLGKSDVSALYNFYLWSLRKRDYYLSERLFGEILYTLDFSDKIGRAIGSTAVGDAPYYELTKIASEDPLAREVLHDIHNSLGRIDFGRETEEERTRLDNDNNDSDETYLNVQPQILRNHLITSTYSKYEKSFFILSWAKIWFNKTPSDRKQLITVLKDIIEQDYLEAEHELLDFLYPFALSIDREFAFKCICWAQSNSGSWSSDYFSRPEEVRGRWKKVINDFPLRLNEFFEISVNNSGLRYSKNGRKNYSISAPKTIQFFIDAGQMKRAEETAGYFLDILPSLFPNVNLPEPEFYETDSQIELFDILLLRLEWLSPIVKERAAKQIITILSEDVSGSYHQKYFAWLKMQTLESKACEGLMILLISAQSENSNSKNHITKKNLGDLLSLRCMATDLIATSIGKVLNIPFEFHPPLYMSMSFGLDSRTKPEFEALVGFNLPLVYLNYIEELQENSPYEIWSCWNTLFNDYCNEYELTYAREDERYMNEYNKLMIGRATIFAEILRSTFFRLLDYLYNQNIITIFDLFKYTVANFTIDPSVWNIHLGSRPSWWPQLKGYPKLKYDEEPPELNMDIEKLLSSVENIQVLSLNTALPNAEYFYHGDYFYGLEILPFAFSGEWDCQVEASQIYHRLKINAGNWYPGIKDMRDFGVFSNKLKFHNPIGKAMINGSEIIPLVAPVRSNGNMFQYYRSFYPCRLLTPIIKRNLDLKMDENCLNYTRGDKILGYYQDFLDGLRDASDMAELLPYNTYLTLDKTYLRDFLKEENLNLGYAIKKTLYTKNKYGRSEDFDRREVYFISR</sequence>